<evidence type="ECO:0000259" key="3">
    <source>
        <dbReference type="Pfam" id="PF26605"/>
    </source>
</evidence>
<dbReference type="Gene3D" id="3.80.10.10">
    <property type="entry name" value="Ribonuclease Inhibitor"/>
    <property type="match status" value="1"/>
</dbReference>
<keyword evidence="5" id="KW-1185">Reference proteome</keyword>
<organism evidence="4 5">
    <name type="scientific">Phytophthora nicotianae P1569</name>
    <dbReference type="NCBI Taxonomy" id="1317065"/>
    <lineage>
        <taxon>Eukaryota</taxon>
        <taxon>Sar</taxon>
        <taxon>Stramenopiles</taxon>
        <taxon>Oomycota</taxon>
        <taxon>Peronosporomycetes</taxon>
        <taxon>Peronosporales</taxon>
        <taxon>Peronosporaceae</taxon>
        <taxon>Phytophthora</taxon>
    </lineage>
</organism>
<feature type="domain" description="WLGC" evidence="3">
    <location>
        <begin position="754"/>
        <end position="818"/>
    </location>
</feature>
<dbReference type="OrthoDB" id="166170at2759"/>
<reference evidence="4 5" key="1">
    <citation type="submission" date="2013-11" db="EMBL/GenBank/DDBJ databases">
        <title>The Genome Sequence of Phytophthora parasitica P1569.</title>
        <authorList>
            <consortium name="The Broad Institute Genomics Platform"/>
            <person name="Russ C."/>
            <person name="Tyler B."/>
            <person name="Panabieres F."/>
            <person name="Shan W."/>
            <person name="Tripathy S."/>
            <person name="Grunwald N."/>
            <person name="Machado M."/>
            <person name="Johnson C.S."/>
            <person name="Arredondo F."/>
            <person name="Hong C."/>
            <person name="Coffey M."/>
            <person name="Young S.K."/>
            <person name="Zeng Q."/>
            <person name="Gargeya S."/>
            <person name="Fitzgerald M."/>
            <person name="Abouelleil A."/>
            <person name="Alvarado L."/>
            <person name="Chapman S.B."/>
            <person name="Gainer-Dewar J."/>
            <person name="Goldberg J."/>
            <person name="Griggs A."/>
            <person name="Gujja S."/>
            <person name="Hansen M."/>
            <person name="Howarth C."/>
            <person name="Imamovic A."/>
            <person name="Ireland A."/>
            <person name="Larimer J."/>
            <person name="McCowan C."/>
            <person name="Murphy C."/>
            <person name="Pearson M."/>
            <person name="Poon T.W."/>
            <person name="Priest M."/>
            <person name="Roberts A."/>
            <person name="Saif S."/>
            <person name="Shea T."/>
            <person name="Sykes S."/>
            <person name="Wortman J."/>
            <person name="Nusbaum C."/>
            <person name="Birren B."/>
        </authorList>
    </citation>
    <scope>NUCLEOTIDE SEQUENCE [LARGE SCALE GENOMIC DNA]</scope>
    <source>
        <strain evidence="4 5">P1569</strain>
    </source>
</reference>
<keyword evidence="2" id="KW-0812">Transmembrane</keyword>
<comment type="caution">
    <text evidence="4">The sequence shown here is derived from an EMBL/GenBank/DDBJ whole genome shotgun (WGS) entry which is preliminary data.</text>
</comment>
<evidence type="ECO:0000313" key="5">
    <source>
        <dbReference type="Proteomes" id="UP000018721"/>
    </source>
</evidence>
<evidence type="ECO:0000256" key="1">
    <source>
        <dbReference type="SAM" id="MobiDB-lite"/>
    </source>
</evidence>
<evidence type="ECO:0000313" key="4">
    <source>
        <dbReference type="EMBL" id="ETI51329.1"/>
    </source>
</evidence>
<dbReference type="EMBL" id="ANIZ01000932">
    <property type="protein sequence ID" value="ETI51329.1"/>
    <property type="molecule type" value="Genomic_DNA"/>
</dbReference>
<feature type="transmembrane region" description="Helical" evidence="2">
    <location>
        <begin position="298"/>
        <end position="318"/>
    </location>
</feature>
<keyword evidence="2" id="KW-0472">Membrane</keyword>
<proteinExistence type="predicted"/>
<gene>
    <name evidence="4" type="ORF">F443_05312</name>
</gene>
<feature type="transmembrane region" description="Helical" evidence="2">
    <location>
        <begin position="100"/>
        <end position="121"/>
    </location>
</feature>
<feature type="region of interest" description="Disordered" evidence="1">
    <location>
        <begin position="1"/>
        <end position="20"/>
    </location>
</feature>
<dbReference type="AlphaFoldDB" id="V9FIN9"/>
<protein>
    <recommendedName>
        <fullName evidence="3">WLGC domain-containing protein</fullName>
    </recommendedName>
</protein>
<dbReference type="HOGENOM" id="CLU_015143_1_0_1"/>
<feature type="transmembrane region" description="Helical" evidence="2">
    <location>
        <begin position="157"/>
        <end position="183"/>
    </location>
</feature>
<evidence type="ECO:0000256" key="2">
    <source>
        <dbReference type="SAM" id="Phobius"/>
    </source>
</evidence>
<feature type="region of interest" description="Disordered" evidence="1">
    <location>
        <begin position="51"/>
        <end position="72"/>
    </location>
</feature>
<name>V9FIN9_PHYNI</name>
<dbReference type="InterPro" id="IPR058256">
    <property type="entry name" value="WLGC"/>
</dbReference>
<dbReference type="Pfam" id="PF26605">
    <property type="entry name" value="WLGC"/>
    <property type="match status" value="1"/>
</dbReference>
<feature type="transmembrane region" description="Helical" evidence="2">
    <location>
        <begin position="446"/>
        <end position="465"/>
    </location>
</feature>
<dbReference type="eggNOG" id="ENOG502SMEK">
    <property type="taxonomic scope" value="Eukaryota"/>
</dbReference>
<dbReference type="InterPro" id="IPR032675">
    <property type="entry name" value="LRR_dom_sf"/>
</dbReference>
<keyword evidence="2" id="KW-1133">Transmembrane helix</keyword>
<accession>V9FIN9</accession>
<dbReference type="SUPFAM" id="SSF52058">
    <property type="entry name" value="L domain-like"/>
    <property type="match status" value="1"/>
</dbReference>
<dbReference type="Proteomes" id="UP000018721">
    <property type="component" value="Unassembled WGS sequence"/>
</dbReference>
<feature type="transmembrane region" description="Helical" evidence="2">
    <location>
        <begin position="260"/>
        <end position="278"/>
    </location>
</feature>
<sequence>MMPGDDAPSPSQENSTDVKAASATVDPVDLLVHQTDEVAGLDEHKNLEDAFSLQPHKPKSPRPSVRNSLSPKSSWTGSLQEFAPHVVNIVATEVATFYDVFGVLGVPMIIMFIVSAAWTFMMATIQIHADSIANAIMNTTEFDNGEFWLLPKPEKSIVVSSVVLLTIFGIGYTALAVTMTFFYRAGAPKEDLKLDSISGKAATEVVTKQIKPKGGLVQRIVVWIHELPADIREHYFTAALDLPKLVFQTLTLATYLRKGFPTAIIYYYSVLLLFNWLVTCYRSQHYVADPDLIIARLYYTFDLFFAVFAPLVVLIYYVDTFDFDRAAFQTKMETLGVGSFDTVARIYGDPSQISSFCSAFHYLQFSVGSTLFYKSALNILSLYKWRKIVMTLIHNHHERQAERKRRASVKPVQRESQTGIIKAYLTKRLSDTISKPKLGQHFIPKLFLSLVFLIAGICMFVYSIGAVQSTTALCSKYDKCVLASYQWNYGEKDCTCLVFADRQIAPTTYAEWTNPVDTTSDLAELAIAGELRIVQIINRAVPELPEELKNCGHLEQLILAYTKTEHLPEWVSEFSRLEYLHIEGDYTSRRLHTVADGIFDTMSHLAFLHIGVHPDLEQVPSLSKLKNLRYLALAVMDSLKELPSFVGLSDVTDMHIAYLPRVATLPSLQPLKSMQHFILSSRTAICCNGFLTGTCNMTEGQCLPIAGEKYPLTCTDERISAEDNATLATFGGVVCPPSDAPFSHEKAAPTKYSTDELCNGVKYRNCKLNGVEGMCYNTRMMVINCSTSSGYIAMRKLQIQRGVGEPCDPVEEAWLGCTNSSST</sequence>